<reference evidence="3 4" key="1">
    <citation type="submission" date="2013-11" db="EMBL/GenBank/DDBJ databases">
        <title>Whole genome shotgun sequence of Vibrio halioticoli NBRC 102217.</title>
        <authorList>
            <person name="Isaki S."/>
            <person name="Kimura A."/>
            <person name="Ohji S."/>
            <person name="Hosoyama A."/>
            <person name="Fujita N."/>
            <person name="Hashimoto M."/>
            <person name="Hosoyama Y."/>
            <person name="Yamazoe A."/>
        </authorList>
    </citation>
    <scope>NUCLEOTIDE SEQUENCE [LARGE SCALE GENOMIC DNA]</scope>
    <source>
        <strain evidence="3 4">NBRC 102217</strain>
    </source>
</reference>
<evidence type="ECO:0000313" key="3">
    <source>
        <dbReference type="EMBL" id="GAD89281.1"/>
    </source>
</evidence>
<dbReference type="EMBL" id="BAUJ01000018">
    <property type="protein sequence ID" value="GAD89281.1"/>
    <property type="molecule type" value="Genomic_DNA"/>
</dbReference>
<sequence length="1366" mass="150700">MRKSLLHCSLILVSASLFGCGPGNESYDTVAKDPDMISSADIEQTVTAADGLTHARRYLYLRTIRKAPRYFASLGSNTWYNDTKLVTLQRSENGIEVLQEDKGAIGDGQEYSPYNNPEDLRPLVTINGSYIDYKCATDSYDKCTNQEEENTDADVKWDQKKYFVPDLANITVKDLGFNDMDISRCLTEVGDPRIVHRTEETADGKKVTWNGHEIDLKNGVINLEIAQDYTASTSAACAGFSPQDSLDNYSLTVTSFVSIVALDSPRKDGDAHSRTLVSENYKPVPYAEQESSTFGFFKTRIDHNDTFNEDDQNGQFRQYLNRWNPEKAKLHYYLSNNFYEAKNAPYLAAATQGIALINAENEVFNTGVPQIELAPAGNRQSGDLRYAIIELADEPLANGLLGYAPTAVNPLTGEIVSGVVNQYSGNAINVVPPYWQRLRRAYNHGKMSQKQFDELVANPIKYKATKSGLTANQARYVITPVLPGSNGSYLFGEKLNHLANVLAGGFDALSNSQVMELARHKTQSDIIADREMGETVSLERQAQAKQEDMYTLGRNNMLSVQALEHTAFGNGDYRTLPQGVRELPGEAANKYRIDWNSDGYYTDATHTKLKNFKDLTVAQQQDLKVKLSAAIFASTLTHEMGHSLGLRHNFLGSVDAENYNFNDAQMAKLKQKLASVGYPNIEPHSNSSSRMEYSLDAYSTGYGPYDMAALRFGYARKVELSSAALTAYKGAKNAGLEDTPIEGNYISLKPRDQKRRAEIADLDGRGEGYGHYSRGVTDAKLKKVLKSFQFCTDENVFLGNTCNRFDAGFTSAQIVHNKIDDYEASYTRNNTRNGQEDYGMAYLTSYILGRMNTFNSLHAFIEDSHDLLGSGEDSMSLDHQNIIHSIITQCRTQDPDTGKYDPSNLSMLMATYNDEHIASLVCDLVAGTDNARQFLLTTALSQVNRNISAYYESETTDSTGATVPTPGLLNLPFDLVKSEYVKAHGPLDLEPGEVIVDGDTHQELLNKMVQSALDQLGPNNRLLPKGPSKHYTLDGQSIDITPKGVEFTGHSLNSLTADVADPNHPYINDRDVLGVWPDKLLAVRTLLGRFHPRLKTSSTTAALADSNFAGEILKMGICRQALGNTFGNSNDPNEAQCYQVLSGDIYNSGSAATNGVIDNDAITAVVTGYAAQNINYNVSADWATTNIETMPTFAYDAAQYFNLPISGNISILRAMLNQFVLGSTTKNTDVGLQAASKGYREFASVYTEDAIYSYETPVTFDFNDTTTFASAADDFSKLLHHTATAQSLIVRLPNSNSKFVLKENNRLGLVLLNGYIQTFMARAQNKVAAEQAVLDAKLARLQTILETMPRTDSDAQLDDTSVLTNI</sequence>
<comment type="caution">
    <text evidence="3">The sequence shown here is derived from an EMBL/GenBank/DDBJ whole genome shotgun (WGS) entry which is preliminary data.</text>
</comment>
<dbReference type="RefSeq" id="WP_023403648.1">
    <property type="nucleotide sequence ID" value="NZ_BAUJ01000018.1"/>
</dbReference>
<dbReference type="PANTHER" id="PTHR38478">
    <property type="entry name" value="PEPTIDASE M1A AND M12B"/>
    <property type="match status" value="1"/>
</dbReference>
<dbReference type="InterPro" id="IPR024079">
    <property type="entry name" value="MetalloPept_cat_dom_sf"/>
</dbReference>
<protein>
    <recommendedName>
        <fullName evidence="2">EcxA zinc-binding domain-containing protein</fullName>
    </recommendedName>
</protein>
<gene>
    <name evidence="3" type="ORF">VHA01S_018_00690</name>
</gene>
<proteinExistence type="predicted"/>
<dbReference type="PROSITE" id="PS51257">
    <property type="entry name" value="PROKAR_LIPOPROTEIN"/>
    <property type="match status" value="1"/>
</dbReference>
<dbReference type="GO" id="GO:0008237">
    <property type="term" value="F:metallopeptidase activity"/>
    <property type="evidence" value="ECO:0007669"/>
    <property type="project" value="InterPro"/>
</dbReference>
<dbReference type="InterPro" id="IPR032534">
    <property type="entry name" value="EcxA_zinc-bd"/>
</dbReference>
<dbReference type="OrthoDB" id="9776599at2"/>
<evidence type="ECO:0000313" key="4">
    <source>
        <dbReference type="Proteomes" id="UP000017800"/>
    </source>
</evidence>
<evidence type="ECO:0000256" key="1">
    <source>
        <dbReference type="SAM" id="SignalP"/>
    </source>
</evidence>
<dbReference type="PANTHER" id="PTHR38478:SF1">
    <property type="entry name" value="ZINC DEPENDENT METALLOPROTEASE DOMAIN LIPOPROTEIN"/>
    <property type="match status" value="1"/>
</dbReference>
<feature type="domain" description="EcxA zinc-binding" evidence="2">
    <location>
        <begin position="625"/>
        <end position="716"/>
    </location>
</feature>
<keyword evidence="1" id="KW-0732">Signal</keyword>
<feature type="chain" id="PRO_5004736006" description="EcxA zinc-binding domain-containing protein" evidence="1">
    <location>
        <begin position="20"/>
        <end position="1366"/>
    </location>
</feature>
<evidence type="ECO:0000259" key="2">
    <source>
        <dbReference type="Pfam" id="PF16313"/>
    </source>
</evidence>
<keyword evidence="4" id="KW-1185">Reference proteome</keyword>
<dbReference type="Proteomes" id="UP000017800">
    <property type="component" value="Unassembled WGS sequence"/>
</dbReference>
<name>V5FHE1_9VIBR</name>
<feature type="signal peptide" evidence="1">
    <location>
        <begin position="1"/>
        <end position="19"/>
    </location>
</feature>
<dbReference type="Pfam" id="PF16313">
    <property type="entry name" value="DUF4953"/>
    <property type="match status" value="1"/>
</dbReference>
<dbReference type="eggNOG" id="ENOG502ZASZ">
    <property type="taxonomic scope" value="Bacteria"/>
</dbReference>
<dbReference type="SUPFAM" id="SSF55486">
    <property type="entry name" value="Metalloproteases ('zincins'), catalytic domain"/>
    <property type="match status" value="1"/>
</dbReference>
<organism evidence="3 4">
    <name type="scientific">Vibrio halioticoli NBRC 102217</name>
    <dbReference type="NCBI Taxonomy" id="1219072"/>
    <lineage>
        <taxon>Bacteria</taxon>
        <taxon>Pseudomonadati</taxon>
        <taxon>Pseudomonadota</taxon>
        <taxon>Gammaproteobacteria</taxon>
        <taxon>Vibrionales</taxon>
        <taxon>Vibrionaceae</taxon>
        <taxon>Vibrio</taxon>
    </lineage>
</organism>
<accession>V5FHE1</accession>
<dbReference type="Gene3D" id="3.40.390.10">
    <property type="entry name" value="Collagenase (Catalytic Domain)"/>
    <property type="match status" value="1"/>
</dbReference>